<sequence>MMNIKKNVKSISLAHIEHWLITQIANILKQKPEHIDPIKPLYTYGLDSVHMQEMFAEIQKTFLIELDENFILNEENIKETAQIIKKYIESQNAYPVLTVPKAKAHGLENIENTKCKGDPTDFTLYEPYQEFKKSKERLVNIFFDKQEGAARDTCIINGKKIINFTSYNYLGLSTHPKVISQAVRVMRQYGTSVSASRLVSGEKVLHTELETEIASLIGTEDAIVFTTGHATNVNTIAHLYGSQDLIIYDELAHNSLILGAIYSGATRISFPHNDWHTLDKLLQQNRQYYQRALIIIEGIYSMDGDISNLPNFIKIKQKHQAWLMVDEAHSIGVLGEKGGGIREHFGVDANAVDIWMGTLSKAFASCGGYIAGKKELIEYLKYTCPGFVYSVGMPPPMAGAALAAIRLLKEEPERVAKLKQLSRFARETALNYGFNIGLNDHTPVLPIIIGDSIRCISLSHQCFLQQINIKPIIYPAVPENLARLRIFITAEHKESQIEKAFKVLFKSLKKVT</sequence>
<organism evidence="6 7">
    <name type="scientific">Legionella fallonii LLAP-10</name>
    <dbReference type="NCBI Taxonomy" id="1212491"/>
    <lineage>
        <taxon>Bacteria</taxon>
        <taxon>Pseudomonadati</taxon>
        <taxon>Pseudomonadota</taxon>
        <taxon>Gammaproteobacteria</taxon>
        <taxon>Legionellales</taxon>
        <taxon>Legionellaceae</taxon>
        <taxon>Legionella</taxon>
    </lineage>
</organism>
<dbReference type="InterPro" id="IPR050087">
    <property type="entry name" value="AON_synthase_class-II"/>
</dbReference>
<evidence type="ECO:0000256" key="2">
    <source>
        <dbReference type="ARBA" id="ARBA00022679"/>
    </source>
</evidence>
<keyword evidence="3 4" id="KW-0663">Pyridoxal phosphate</keyword>
<feature type="domain" description="Carrier" evidence="5">
    <location>
        <begin position="11"/>
        <end position="88"/>
    </location>
</feature>
<dbReference type="GO" id="GO:0030170">
    <property type="term" value="F:pyridoxal phosphate binding"/>
    <property type="evidence" value="ECO:0007669"/>
    <property type="project" value="InterPro"/>
</dbReference>
<dbReference type="KEGG" id="lfa:LFA_1481"/>
<evidence type="ECO:0000313" key="7">
    <source>
        <dbReference type="Proteomes" id="UP000032430"/>
    </source>
</evidence>
<evidence type="ECO:0000256" key="4">
    <source>
        <dbReference type="RuleBase" id="RU003693"/>
    </source>
</evidence>
<dbReference type="PROSITE" id="PS00599">
    <property type="entry name" value="AA_TRANSFER_CLASS_2"/>
    <property type="match status" value="1"/>
</dbReference>
<dbReference type="InterPro" id="IPR001917">
    <property type="entry name" value="Aminotrans_II_pyridoxalP_BS"/>
</dbReference>
<gene>
    <name evidence="6" type="ORF">LFA_1481</name>
</gene>
<evidence type="ECO:0000313" key="6">
    <source>
        <dbReference type="EMBL" id="CEG56899.1"/>
    </source>
</evidence>
<dbReference type="PROSITE" id="PS50075">
    <property type="entry name" value="CARRIER"/>
    <property type="match status" value="1"/>
</dbReference>
<proteinExistence type="inferred from homology"/>
<dbReference type="Gene3D" id="3.90.1150.10">
    <property type="entry name" value="Aspartate Aminotransferase, domain 1"/>
    <property type="match status" value="1"/>
</dbReference>
<evidence type="ECO:0000259" key="5">
    <source>
        <dbReference type="PROSITE" id="PS50075"/>
    </source>
</evidence>
<comment type="cofactor">
    <cofactor evidence="1 4">
        <name>pyridoxal 5'-phosphate</name>
        <dbReference type="ChEBI" id="CHEBI:597326"/>
    </cofactor>
</comment>
<accession>A0A098G4I3</accession>
<keyword evidence="2" id="KW-0808">Transferase</keyword>
<dbReference type="Pfam" id="PF00550">
    <property type="entry name" value="PP-binding"/>
    <property type="match status" value="1"/>
</dbReference>
<dbReference type="HOGENOM" id="CLU_015846_8_1_6"/>
<keyword evidence="7" id="KW-1185">Reference proteome</keyword>
<protein>
    <submittedName>
        <fullName evidence="6">7-keto-8-aminopelargonate synthetase-like enzyme</fullName>
    </submittedName>
</protein>
<dbReference type="CDD" id="cd06454">
    <property type="entry name" value="KBL_like"/>
    <property type="match status" value="1"/>
</dbReference>
<dbReference type="InterPro" id="IPR015424">
    <property type="entry name" value="PyrdxlP-dep_Trfase"/>
</dbReference>
<dbReference type="PANTHER" id="PTHR13693">
    <property type="entry name" value="CLASS II AMINOTRANSFERASE/8-AMINO-7-OXONONANOATE SYNTHASE"/>
    <property type="match status" value="1"/>
</dbReference>
<dbReference type="GO" id="GO:0016740">
    <property type="term" value="F:transferase activity"/>
    <property type="evidence" value="ECO:0007669"/>
    <property type="project" value="UniProtKB-KW"/>
</dbReference>
<comment type="similarity">
    <text evidence="4">Belongs to the class-II pyridoxal-phosphate-dependent aminotransferase family.</text>
</comment>
<evidence type="ECO:0000256" key="1">
    <source>
        <dbReference type="ARBA" id="ARBA00001933"/>
    </source>
</evidence>
<dbReference type="EMBL" id="LN614827">
    <property type="protein sequence ID" value="CEG56899.1"/>
    <property type="molecule type" value="Genomic_DNA"/>
</dbReference>
<evidence type="ECO:0000256" key="3">
    <source>
        <dbReference type="ARBA" id="ARBA00022898"/>
    </source>
</evidence>
<dbReference type="PANTHER" id="PTHR13693:SF3">
    <property type="entry name" value="LD36009P"/>
    <property type="match status" value="1"/>
</dbReference>
<dbReference type="SUPFAM" id="SSF53383">
    <property type="entry name" value="PLP-dependent transferases"/>
    <property type="match status" value="1"/>
</dbReference>
<dbReference type="InterPro" id="IPR015421">
    <property type="entry name" value="PyrdxlP-dep_Trfase_major"/>
</dbReference>
<dbReference type="Gene3D" id="3.40.640.10">
    <property type="entry name" value="Type I PLP-dependent aspartate aminotransferase-like (Major domain)"/>
    <property type="match status" value="1"/>
</dbReference>
<dbReference type="InterPro" id="IPR036736">
    <property type="entry name" value="ACP-like_sf"/>
</dbReference>
<dbReference type="Pfam" id="PF00155">
    <property type="entry name" value="Aminotran_1_2"/>
    <property type="match status" value="1"/>
</dbReference>
<reference evidence="7" key="1">
    <citation type="submission" date="2014-09" db="EMBL/GenBank/DDBJ databases">
        <authorList>
            <person name="Gomez-Valero L."/>
        </authorList>
    </citation>
    <scope>NUCLEOTIDE SEQUENCE [LARGE SCALE GENOMIC DNA]</scope>
    <source>
        <strain evidence="7">ATCC700992</strain>
    </source>
</reference>
<dbReference type="InterPro" id="IPR004839">
    <property type="entry name" value="Aminotransferase_I/II_large"/>
</dbReference>
<dbReference type="SUPFAM" id="SSF47336">
    <property type="entry name" value="ACP-like"/>
    <property type="match status" value="1"/>
</dbReference>
<name>A0A098G4I3_9GAMM</name>
<dbReference type="AlphaFoldDB" id="A0A098G4I3"/>
<dbReference type="InterPro" id="IPR009081">
    <property type="entry name" value="PP-bd_ACP"/>
</dbReference>
<dbReference type="RefSeq" id="WP_045095481.1">
    <property type="nucleotide sequence ID" value="NZ_LN614827.1"/>
</dbReference>
<dbReference type="STRING" id="1212491.LFA_1481"/>
<dbReference type="Gene3D" id="1.10.1200.10">
    <property type="entry name" value="ACP-like"/>
    <property type="match status" value="1"/>
</dbReference>
<dbReference type="InterPro" id="IPR015422">
    <property type="entry name" value="PyrdxlP-dep_Trfase_small"/>
</dbReference>
<dbReference type="Proteomes" id="UP000032430">
    <property type="component" value="Chromosome I"/>
</dbReference>